<sequence>MKLTVIGFWGGYPKINEASTGYLLEHDGYQLLLDCGSGVLSKMQNFIEPEDLDAVLISHYHADHIADIGVLQHARIIKDFLGEKPETLPIYGHTLDEYEFAKLTHKGITEGVAYDPQKTLKVGPFAVQFLRTNHPVPCFAMRIEAGGKALVYTADTSFKDEFIPFSTDADLLLAECNFFSHQDGRNAGHMNSTDVGKLAKEAGVKQVILTHLPQYGELSKLVQEAGEIYNGPIALAEYGKVVTL</sequence>
<dbReference type="CDD" id="cd07716">
    <property type="entry name" value="RNaseZ_short-form-like_MBL-fold"/>
    <property type="match status" value="1"/>
</dbReference>
<evidence type="ECO:0000313" key="4">
    <source>
        <dbReference type="Proteomes" id="UP000271374"/>
    </source>
</evidence>
<keyword evidence="3" id="KW-0378">Hydrolase</keyword>
<dbReference type="InterPro" id="IPR001279">
    <property type="entry name" value="Metallo-B-lactamas"/>
</dbReference>
<evidence type="ECO:0000259" key="2">
    <source>
        <dbReference type="SMART" id="SM00849"/>
    </source>
</evidence>
<dbReference type="PANTHER" id="PTHR46018">
    <property type="entry name" value="ZINC PHOSPHODIESTERASE ELAC PROTEIN 1"/>
    <property type="match status" value="1"/>
</dbReference>
<protein>
    <submittedName>
        <fullName evidence="3">MBL fold metallo-hydrolase</fullName>
    </submittedName>
</protein>
<keyword evidence="4" id="KW-1185">Reference proteome</keyword>
<dbReference type="PANTHER" id="PTHR46018:SF4">
    <property type="entry name" value="METALLO-HYDROLASE YHFI-RELATED"/>
    <property type="match status" value="1"/>
</dbReference>
<gene>
    <name evidence="3" type="ORF">EKG37_11255</name>
</gene>
<dbReference type="InterPro" id="IPR036866">
    <property type="entry name" value="RibonucZ/Hydroxyglut_hydro"/>
</dbReference>
<dbReference type="GO" id="GO:0042781">
    <property type="term" value="F:3'-tRNA processing endoribonuclease activity"/>
    <property type="evidence" value="ECO:0007669"/>
    <property type="project" value="TreeGrafter"/>
</dbReference>
<keyword evidence="1" id="KW-0862">Zinc</keyword>
<dbReference type="OrthoDB" id="9794898at2"/>
<dbReference type="AlphaFoldDB" id="A0A431W7M5"/>
<organism evidence="3 4">
    <name type="scientific">Bacillus yapensis</name>
    <dbReference type="NCBI Taxonomy" id="2492960"/>
    <lineage>
        <taxon>Bacteria</taxon>
        <taxon>Bacillati</taxon>
        <taxon>Bacillota</taxon>
        <taxon>Bacilli</taxon>
        <taxon>Bacillales</taxon>
        <taxon>Bacillaceae</taxon>
        <taxon>Bacillus</taxon>
    </lineage>
</organism>
<name>A0A431W7M5_9BACI</name>
<accession>A0A431W7M5</accession>
<dbReference type="Pfam" id="PF12706">
    <property type="entry name" value="Lactamase_B_2"/>
    <property type="match status" value="1"/>
</dbReference>
<dbReference type="SMART" id="SM00849">
    <property type="entry name" value="Lactamase_B"/>
    <property type="match status" value="1"/>
</dbReference>
<dbReference type="Gene3D" id="3.60.15.10">
    <property type="entry name" value="Ribonuclease Z/Hydroxyacylglutathione hydrolase-like"/>
    <property type="match status" value="1"/>
</dbReference>
<dbReference type="SUPFAM" id="SSF56281">
    <property type="entry name" value="Metallo-hydrolase/oxidoreductase"/>
    <property type="match status" value="1"/>
</dbReference>
<comment type="caution">
    <text evidence="3">The sequence shown here is derived from an EMBL/GenBank/DDBJ whole genome shotgun (WGS) entry which is preliminary data.</text>
</comment>
<evidence type="ECO:0000313" key="3">
    <source>
        <dbReference type="EMBL" id="RTR31450.1"/>
    </source>
</evidence>
<feature type="domain" description="Metallo-beta-lactamase" evidence="2">
    <location>
        <begin position="18"/>
        <end position="211"/>
    </location>
</feature>
<dbReference type="Proteomes" id="UP000271374">
    <property type="component" value="Unassembled WGS sequence"/>
</dbReference>
<dbReference type="RefSeq" id="WP_126408767.1">
    <property type="nucleotide sequence ID" value="NZ_RXNT01000008.1"/>
</dbReference>
<proteinExistence type="predicted"/>
<evidence type="ECO:0000256" key="1">
    <source>
        <dbReference type="ARBA" id="ARBA00022833"/>
    </source>
</evidence>
<reference evidence="3 4" key="1">
    <citation type="submission" date="2018-12" db="EMBL/GenBank/DDBJ databases">
        <title>Bacillus yapensis draft genome sequence.</title>
        <authorList>
            <person name="Yu L."/>
            <person name="Xu X."/>
            <person name="Tang X."/>
        </authorList>
    </citation>
    <scope>NUCLEOTIDE SEQUENCE [LARGE SCALE GENOMIC DNA]</scope>
    <source>
        <strain evidence="3 4">XXST-01</strain>
    </source>
</reference>
<dbReference type="EMBL" id="RXNT01000008">
    <property type="protein sequence ID" value="RTR31450.1"/>
    <property type="molecule type" value="Genomic_DNA"/>
</dbReference>